<evidence type="ECO:0000256" key="1">
    <source>
        <dbReference type="ARBA" id="ARBA00018370"/>
    </source>
</evidence>
<dbReference type="PROSITE" id="PS01096">
    <property type="entry name" value="PPIC_PPIASE_1"/>
    <property type="match status" value="1"/>
</dbReference>
<evidence type="ECO:0000256" key="7">
    <source>
        <dbReference type="ARBA" id="ARBA00030642"/>
    </source>
</evidence>
<evidence type="ECO:0000313" key="14">
    <source>
        <dbReference type="Proteomes" id="UP000245048"/>
    </source>
</evidence>
<sequence>MRRALAPTRPTPSAPAPSVPALRATAWRALALAAVLPLAALATAPGALAQRAGAAQGAAQSAAQPGATPMNRIVAVVNGDVVTANEVAARTRLFALNAGMGPNPEVLTRLRPQVTRLLVDERLRMQEVQRRGIPVADADVAAAIEEIEQRNGLPSGGLLAQLRGAGVQPRALFDQIRNQIGWSRLVRQQLGNQAQVSPQEIEEFMAAHKARTGEPEFLVSEIFIPVDDPAAEPEVRRFVDDVVGQLRAGVPFAAAATQFSQSQTALQGGDMGWTRPDEFDPAVGRIVSQMPPGAIANPQRVPGGFQIVTLRQKRETGREIATLVTLRQAFFGFTSALDPQAPTQQQIQALERARALEGKACPALEAAARGSDRPADPGGPLRQDTLQPAPLRGIVASLAVNRASQPLVTPEGVLVLAVCSRETRNLAELTPDQARAQILRDRIELTSRQLQRDLRRRAQIDMRS</sequence>
<feature type="signal peptide" evidence="11">
    <location>
        <begin position="1"/>
        <end position="49"/>
    </location>
</feature>
<keyword evidence="3" id="KW-0574">Periplasm</keyword>
<evidence type="ECO:0000256" key="5">
    <source>
        <dbReference type="ARBA" id="ARBA00023186"/>
    </source>
</evidence>
<dbReference type="InterPro" id="IPR050280">
    <property type="entry name" value="OMP_Chaperone_SurA"/>
</dbReference>
<feature type="region of interest" description="Disordered" evidence="10">
    <location>
        <begin position="366"/>
        <end position="387"/>
    </location>
</feature>
<feature type="domain" description="PpiC" evidence="12">
    <location>
        <begin position="214"/>
        <end position="312"/>
    </location>
</feature>
<keyword evidence="5" id="KW-0143">Chaperone</keyword>
<dbReference type="RefSeq" id="WP_109516742.1">
    <property type="nucleotide sequence ID" value="NZ_JBHSCH010000063.1"/>
</dbReference>
<dbReference type="SUPFAM" id="SSF109998">
    <property type="entry name" value="Triger factor/SurA peptide-binding domain-like"/>
    <property type="match status" value="1"/>
</dbReference>
<accession>A0A2U1V4H1</accession>
<keyword evidence="4 9" id="KW-0697">Rotamase</keyword>
<dbReference type="EMBL" id="PDOA01000005">
    <property type="protein sequence ID" value="PWC28817.1"/>
    <property type="molecule type" value="Genomic_DNA"/>
</dbReference>
<feature type="chain" id="PRO_5015693340" description="Parvulin-like PPIase" evidence="11">
    <location>
        <begin position="50"/>
        <end position="464"/>
    </location>
</feature>
<keyword evidence="14" id="KW-1185">Reference proteome</keyword>
<comment type="caution">
    <text evidence="13">The sequence shown here is derived from an EMBL/GenBank/DDBJ whole genome shotgun (WGS) entry which is preliminary data.</text>
</comment>
<protein>
    <recommendedName>
        <fullName evidence="1">Parvulin-like PPIase</fullName>
    </recommendedName>
    <alternativeName>
        <fullName evidence="7">Peptidyl-prolyl cis-trans isomerase plp</fullName>
    </alternativeName>
    <alternativeName>
        <fullName evidence="8">Rotamase plp</fullName>
    </alternativeName>
</protein>
<dbReference type="Gene3D" id="1.10.4030.10">
    <property type="entry name" value="Porin chaperone SurA, peptide-binding domain"/>
    <property type="match status" value="1"/>
</dbReference>
<evidence type="ECO:0000256" key="2">
    <source>
        <dbReference type="ARBA" id="ARBA00022729"/>
    </source>
</evidence>
<evidence type="ECO:0000313" key="13">
    <source>
        <dbReference type="EMBL" id="PWC28817.1"/>
    </source>
</evidence>
<reference evidence="14" key="1">
    <citation type="submission" date="2017-10" db="EMBL/GenBank/DDBJ databases">
        <authorList>
            <person name="Toshchakov S.V."/>
            <person name="Goeva M.A."/>
        </authorList>
    </citation>
    <scope>NUCLEOTIDE SEQUENCE [LARGE SCALE GENOMIC DNA]</scope>
    <source>
        <strain evidence="14">JR1/69-1-13</strain>
    </source>
</reference>
<evidence type="ECO:0000256" key="9">
    <source>
        <dbReference type="PROSITE-ProRule" id="PRU00278"/>
    </source>
</evidence>
<evidence type="ECO:0000256" key="8">
    <source>
        <dbReference type="ARBA" id="ARBA00031484"/>
    </source>
</evidence>
<evidence type="ECO:0000256" key="4">
    <source>
        <dbReference type="ARBA" id="ARBA00023110"/>
    </source>
</evidence>
<dbReference type="PANTHER" id="PTHR47637:SF1">
    <property type="entry name" value="CHAPERONE SURA"/>
    <property type="match status" value="1"/>
</dbReference>
<dbReference type="GO" id="GO:0003755">
    <property type="term" value="F:peptidyl-prolyl cis-trans isomerase activity"/>
    <property type="evidence" value="ECO:0007669"/>
    <property type="project" value="UniProtKB-KW"/>
</dbReference>
<evidence type="ECO:0000259" key="12">
    <source>
        <dbReference type="PROSITE" id="PS50198"/>
    </source>
</evidence>
<dbReference type="Proteomes" id="UP000245048">
    <property type="component" value="Unassembled WGS sequence"/>
</dbReference>
<dbReference type="SUPFAM" id="SSF54534">
    <property type="entry name" value="FKBP-like"/>
    <property type="match status" value="1"/>
</dbReference>
<evidence type="ECO:0000256" key="11">
    <source>
        <dbReference type="SAM" id="SignalP"/>
    </source>
</evidence>
<proteinExistence type="predicted"/>
<dbReference type="InterPro" id="IPR027304">
    <property type="entry name" value="Trigger_fact/SurA_dom_sf"/>
</dbReference>
<dbReference type="PROSITE" id="PS50198">
    <property type="entry name" value="PPIC_PPIASE_2"/>
    <property type="match status" value="1"/>
</dbReference>
<dbReference type="Pfam" id="PF00639">
    <property type="entry name" value="Rotamase"/>
    <property type="match status" value="1"/>
</dbReference>
<dbReference type="PANTHER" id="PTHR47637">
    <property type="entry name" value="CHAPERONE SURA"/>
    <property type="match status" value="1"/>
</dbReference>
<dbReference type="InterPro" id="IPR015391">
    <property type="entry name" value="SurA_N"/>
</dbReference>
<evidence type="ECO:0000256" key="6">
    <source>
        <dbReference type="ARBA" id="ARBA00023235"/>
    </source>
</evidence>
<dbReference type="Gene3D" id="3.10.50.40">
    <property type="match status" value="1"/>
</dbReference>
<gene>
    <name evidence="13" type="ORF">CR165_09400</name>
</gene>
<dbReference type="AlphaFoldDB" id="A0A2U1V4H1"/>
<organism evidence="13 14">
    <name type="scientific">Teichococcus aestuarii</name>
    <dbReference type="NCBI Taxonomy" id="568898"/>
    <lineage>
        <taxon>Bacteria</taxon>
        <taxon>Pseudomonadati</taxon>
        <taxon>Pseudomonadota</taxon>
        <taxon>Alphaproteobacteria</taxon>
        <taxon>Acetobacterales</taxon>
        <taxon>Roseomonadaceae</taxon>
        <taxon>Roseomonas</taxon>
    </lineage>
</organism>
<evidence type="ECO:0000256" key="10">
    <source>
        <dbReference type="SAM" id="MobiDB-lite"/>
    </source>
</evidence>
<dbReference type="OrthoDB" id="9791746at2"/>
<dbReference type="InterPro" id="IPR023058">
    <property type="entry name" value="PPIase_PpiC_CS"/>
</dbReference>
<evidence type="ECO:0000256" key="3">
    <source>
        <dbReference type="ARBA" id="ARBA00022764"/>
    </source>
</evidence>
<name>A0A2U1V4H1_9PROT</name>
<dbReference type="InterPro" id="IPR000297">
    <property type="entry name" value="PPIase_PpiC"/>
</dbReference>
<dbReference type="InterPro" id="IPR046357">
    <property type="entry name" value="PPIase_dom_sf"/>
</dbReference>
<keyword evidence="2 11" id="KW-0732">Signal</keyword>
<keyword evidence="6 9" id="KW-0413">Isomerase</keyword>
<dbReference type="Pfam" id="PF09312">
    <property type="entry name" value="SurA_N"/>
    <property type="match status" value="1"/>
</dbReference>